<gene>
    <name evidence="1" type="ORF">PM001_LOCUS22774</name>
</gene>
<dbReference type="EMBL" id="CAKLBY020000227">
    <property type="protein sequence ID" value="CAK7937624.1"/>
    <property type="molecule type" value="Genomic_DNA"/>
</dbReference>
<dbReference type="Proteomes" id="UP001162060">
    <property type="component" value="Unassembled WGS sequence"/>
</dbReference>
<protein>
    <submittedName>
        <fullName evidence="1">Uncharacterized protein</fullName>
    </submittedName>
</protein>
<reference evidence="1" key="1">
    <citation type="submission" date="2024-01" db="EMBL/GenBank/DDBJ databases">
        <authorList>
            <person name="Webb A."/>
        </authorList>
    </citation>
    <scope>NUCLEOTIDE SEQUENCE</scope>
    <source>
        <strain evidence="1">Pm1</strain>
    </source>
</reference>
<proteinExistence type="predicted"/>
<sequence length="90" mass="10283">MKIASGIRANSTMDQVLRVGYANTSQFEFGEQASEFSWIWAEEMNGYYHLLHGFRSHTRNVRSLVSNSKDAREISNPLRIQIIGEFVSVT</sequence>
<dbReference type="AlphaFoldDB" id="A0AAV1US58"/>
<comment type="caution">
    <text evidence="1">The sequence shown here is derived from an EMBL/GenBank/DDBJ whole genome shotgun (WGS) entry which is preliminary data.</text>
</comment>
<accession>A0AAV1US58</accession>
<organism evidence="1 2">
    <name type="scientific">Peronospora matthiolae</name>
    <dbReference type="NCBI Taxonomy" id="2874970"/>
    <lineage>
        <taxon>Eukaryota</taxon>
        <taxon>Sar</taxon>
        <taxon>Stramenopiles</taxon>
        <taxon>Oomycota</taxon>
        <taxon>Peronosporomycetes</taxon>
        <taxon>Peronosporales</taxon>
        <taxon>Peronosporaceae</taxon>
        <taxon>Peronospora</taxon>
    </lineage>
</organism>
<name>A0AAV1US58_9STRA</name>
<evidence type="ECO:0000313" key="2">
    <source>
        <dbReference type="Proteomes" id="UP001162060"/>
    </source>
</evidence>
<evidence type="ECO:0000313" key="1">
    <source>
        <dbReference type="EMBL" id="CAK7937624.1"/>
    </source>
</evidence>